<proteinExistence type="predicted"/>
<evidence type="ECO:0000313" key="2">
    <source>
        <dbReference type="Proteomes" id="UP000015729"/>
    </source>
</evidence>
<comment type="caution">
    <text evidence="1">The sequence shown here is derived from an EMBL/GenBank/DDBJ whole genome shotgun (WGS) entry which is preliminary data.</text>
</comment>
<dbReference type="InterPro" id="IPR014894">
    <property type="entry name" value="DcrB/EagT6"/>
</dbReference>
<accession>S6UQ26</accession>
<dbReference type="AlphaFoldDB" id="S6UQ26"/>
<name>S6UQ26_PSESF</name>
<protein>
    <recommendedName>
        <fullName evidence="3">Lipoprotein</fullName>
    </recommendedName>
</protein>
<reference evidence="1 2" key="1">
    <citation type="journal article" date="2013" name="PLoS Pathog.">
        <title>Genomic analysis of the Kiwifruit pathogen Pseudomonas syringae pv. actinidiae provides insight into the origins of an emergent plant disease.</title>
        <authorList>
            <person name="McCann H.C."/>
            <person name="Rikkerink E.H."/>
            <person name="Bertels F."/>
            <person name="Fiers M."/>
            <person name="Lu A."/>
            <person name="Rees-George J."/>
            <person name="Andersen M.T."/>
            <person name="Gleave A.P."/>
            <person name="Haubold B."/>
            <person name="Wohlers M.W."/>
            <person name="Guttman D.S."/>
            <person name="Wang P.W."/>
            <person name="Straub C."/>
            <person name="Vanneste J.L."/>
            <person name="Rainey P.B."/>
            <person name="Templeton M.D."/>
        </authorList>
    </citation>
    <scope>NUCLEOTIDE SEQUENCE [LARGE SCALE GENOMIC DNA]</scope>
    <source>
        <strain evidence="1 2">ICMP 18807</strain>
    </source>
</reference>
<dbReference type="Pfam" id="PF08786">
    <property type="entry name" value="DcrB"/>
    <property type="match status" value="1"/>
</dbReference>
<dbReference type="Gene3D" id="3.40.1000.10">
    <property type="entry name" value="Mog1/PsbP, alpha/beta/alpha sandwich"/>
    <property type="match status" value="1"/>
</dbReference>
<evidence type="ECO:0008006" key="3">
    <source>
        <dbReference type="Google" id="ProtNLM"/>
    </source>
</evidence>
<dbReference type="InterPro" id="IPR016123">
    <property type="entry name" value="Mog1/PsbP_a/b/a-sand"/>
</dbReference>
<evidence type="ECO:0000313" key="1">
    <source>
        <dbReference type="EMBL" id="EPN58129.1"/>
    </source>
</evidence>
<dbReference type="PATRIC" id="fig|1194404.4.peg.2252"/>
<dbReference type="SUPFAM" id="SSF55724">
    <property type="entry name" value="Mog1p/PsbP-like"/>
    <property type="match status" value="1"/>
</dbReference>
<sequence>MLMDLALMLSPQNRHLFKFTTQVAGIDARQVEFRWRQQGQPVHQLQLIFLHRDEQGQTLLMQITGTSNNVSAMTPEERAAFFSIVETLELRYAPSLDEAAVKA</sequence>
<dbReference type="Proteomes" id="UP000015729">
    <property type="component" value="Unassembled WGS sequence"/>
</dbReference>
<dbReference type="EMBL" id="AOKG01000729">
    <property type="protein sequence ID" value="EPN58129.1"/>
    <property type="molecule type" value="Genomic_DNA"/>
</dbReference>
<gene>
    <name evidence="1" type="ORF">A244_10860</name>
</gene>
<organism evidence="1 2">
    <name type="scientific">Pseudomonas syringae pv. actinidiae ICMP 18807</name>
    <dbReference type="NCBI Taxonomy" id="1194404"/>
    <lineage>
        <taxon>Bacteria</taxon>
        <taxon>Pseudomonadati</taxon>
        <taxon>Pseudomonadota</taxon>
        <taxon>Gammaproteobacteria</taxon>
        <taxon>Pseudomonadales</taxon>
        <taxon>Pseudomonadaceae</taxon>
        <taxon>Pseudomonas</taxon>
        <taxon>Pseudomonas syringae</taxon>
    </lineage>
</organism>